<accession>A0A6A4Z654</accession>
<protein>
    <submittedName>
        <fullName evidence="1">Uncharacterized protein</fullName>
    </submittedName>
</protein>
<proteinExistence type="predicted"/>
<gene>
    <name evidence="1" type="ORF">As57867_007013</name>
</gene>
<dbReference type="EMBL" id="VJMH01003583">
    <property type="protein sequence ID" value="KAF0705470.1"/>
    <property type="molecule type" value="Genomic_DNA"/>
</dbReference>
<evidence type="ECO:0000313" key="1">
    <source>
        <dbReference type="EMBL" id="KAF0705470.1"/>
    </source>
</evidence>
<feature type="non-terminal residue" evidence="1">
    <location>
        <position position="1"/>
    </location>
</feature>
<dbReference type="AlphaFoldDB" id="A0A6A4Z654"/>
<reference evidence="1" key="1">
    <citation type="submission" date="2019-06" db="EMBL/GenBank/DDBJ databases">
        <title>Genomics analysis of Aphanomyces spp. identifies a new class of oomycete effector associated with host adaptation.</title>
        <authorList>
            <person name="Gaulin E."/>
        </authorList>
    </citation>
    <scope>NUCLEOTIDE SEQUENCE</scope>
    <source>
        <strain evidence="1">CBS 578.67</strain>
    </source>
</reference>
<sequence>VTATMYRIVLHHIGHFVFSGSVDSTRKHAMLLHVFKAANPALIRDVVCNPSNESTVAMLQRIQDLPAFAPFRDQISQYT</sequence>
<comment type="caution">
    <text evidence="1">The sequence shown here is derived from an EMBL/GenBank/DDBJ whole genome shotgun (WGS) entry which is preliminary data.</text>
</comment>
<name>A0A6A4Z654_9STRA</name>
<dbReference type="OrthoDB" id="348201at2759"/>
<organism evidence="1">
    <name type="scientific">Aphanomyces stellatus</name>
    <dbReference type="NCBI Taxonomy" id="120398"/>
    <lineage>
        <taxon>Eukaryota</taxon>
        <taxon>Sar</taxon>
        <taxon>Stramenopiles</taxon>
        <taxon>Oomycota</taxon>
        <taxon>Saprolegniomycetes</taxon>
        <taxon>Saprolegniales</taxon>
        <taxon>Verrucalvaceae</taxon>
        <taxon>Aphanomyces</taxon>
    </lineage>
</organism>